<protein>
    <submittedName>
        <fullName evidence="2">Uncharacterized protein</fullName>
    </submittedName>
</protein>
<accession>A0A914IA72</accession>
<evidence type="ECO:0000313" key="2">
    <source>
        <dbReference type="WBParaSite" id="Gr19_v10_g8031.t1"/>
    </source>
</evidence>
<proteinExistence type="predicted"/>
<name>A0A914IA72_GLORO</name>
<dbReference type="WBParaSite" id="Gr19_v10_g8031.t1">
    <property type="protein sequence ID" value="Gr19_v10_g8031.t1"/>
    <property type="gene ID" value="Gr19_v10_g8031"/>
</dbReference>
<keyword evidence="1" id="KW-1185">Reference proteome</keyword>
<dbReference type="AlphaFoldDB" id="A0A914IA72"/>
<reference evidence="2" key="1">
    <citation type="submission" date="2022-11" db="UniProtKB">
        <authorList>
            <consortium name="WormBaseParasite"/>
        </authorList>
    </citation>
    <scope>IDENTIFICATION</scope>
</reference>
<organism evidence="1 2">
    <name type="scientific">Globodera rostochiensis</name>
    <name type="common">Golden nematode worm</name>
    <name type="synonym">Heterodera rostochiensis</name>
    <dbReference type="NCBI Taxonomy" id="31243"/>
    <lineage>
        <taxon>Eukaryota</taxon>
        <taxon>Metazoa</taxon>
        <taxon>Ecdysozoa</taxon>
        <taxon>Nematoda</taxon>
        <taxon>Chromadorea</taxon>
        <taxon>Rhabditida</taxon>
        <taxon>Tylenchina</taxon>
        <taxon>Tylenchomorpha</taxon>
        <taxon>Tylenchoidea</taxon>
        <taxon>Heteroderidae</taxon>
        <taxon>Heteroderinae</taxon>
        <taxon>Globodera</taxon>
    </lineage>
</organism>
<dbReference type="Proteomes" id="UP000887572">
    <property type="component" value="Unplaced"/>
</dbReference>
<sequence>MELLDDESNRASGFIRGGRIMFSGRGGDSLVGRMKHLLSTGNGADVHFLVGGWRQKGASTSTQNNLGDGLRCVRDNVPF</sequence>
<evidence type="ECO:0000313" key="1">
    <source>
        <dbReference type="Proteomes" id="UP000887572"/>
    </source>
</evidence>